<dbReference type="GO" id="GO:0005829">
    <property type="term" value="C:cytosol"/>
    <property type="evidence" value="ECO:0007669"/>
    <property type="project" value="TreeGrafter"/>
</dbReference>
<dbReference type="Pfam" id="PF08240">
    <property type="entry name" value="ADH_N"/>
    <property type="match status" value="1"/>
</dbReference>
<reference evidence="4 5" key="1">
    <citation type="submission" date="2017-04" db="EMBL/GenBank/DDBJ databases">
        <title>Kefir bacterial isolates.</title>
        <authorList>
            <person name="Kim Y."/>
            <person name="Blasche S."/>
            <person name="Patil K.R."/>
        </authorList>
    </citation>
    <scope>NUCLEOTIDE SEQUENCE [LARGE SCALE GENOMIC DNA]</scope>
    <source>
        <strain evidence="4 5">OG2</strain>
    </source>
</reference>
<dbReference type="SMART" id="SM00829">
    <property type="entry name" value="PKS_ER"/>
    <property type="match status" value="1"/>
</dbReference>
<dbReference type="RefSeq" id="WP_095376056.1">
    <property type="nucleotide sequence ID" value="NZ_NCWY01000007.1"/>
</dbReference>
<dbReference type="PANTHER" id="PTHR48106">
    <property type="entry name" value="QUINONE OXIDOREDUCTASE PIG3-RELATED"/>
    <property type="match status" value="1"/>
</dbReference>
<dbReference type="Pfam" id="PF00107">
    <property type="entry name" value="ADH_zinc_N"/>
    <property type="match status" value="1"/>
</dbReference>
<organism evidence="4 5">
    <name type="scientific">Brevibacterium casei</name>
    <dbReference type="NCBI Taxonomy" id="33889"/>
    <lineage>
        <taxon>Bacteria</taxon>
        <taxon>Bacillati</taxon>
        <taxon>Actinomycetota</taxon>
        <taxon>Actinomycetes</taxon>
        <taxon>Micrococcales</taxon>
        <taxon>Brevibacteriaceae</taxon>
        <taxon>Brevibacterium</taxon>
    </lineage>
</organism>
<dbReference type="InterPro" id="IPR013149">
    <property type="entry name" value="ADH-like_C"/>
</dbReference>
<dbReference type="PANTHER" id="PTHR48106:SF13">
    <property type="entry name" value="QUINONE OXIDOREDUCTASE-RELATED"/>
    <property type="match status" value="1"/>
</dbReference>
<dbReference type="GO" id="GO:0003960">
    <property type="term" value="F:quinone reductase (NADPH) activity"/>
    <property type="evidence" value="ECO:0007669"/>
    <property type="project" value="TreeGrafter"/>
</dbReference>
<dbReference type="Proteomes" id="UP000216867">
    <property type="component" value="Unassembled WGS sequence"/>
</dbReference>
<comment type="caution">
    <text evidence="4">The sequence shown here is derived from an EMBL/GenBank/DDBJ whole genome shotgun (WGS) entry which is preliminary data.</text>
</comment>
<accession>A0A269ZC96</accession>
<dbReference type="AlphaFoldDB" id="A0A269ZC96"/>
<keyword evidence="1" id="KW-0521">NADP</keyword>
<feature type="domain" description="Enoyl reductase (ER)" evidence="3">
    <location>
        <begin position="11"/>
        <end position="302"/>
    </location>
</feature>
<gene>
    <name evidence="4" type="ORF">B8X04_09050</name>
</gene>
<evidence type="ECO:0000259" key="3">
    <source>
        <dbReference type="SMART" id="SM00829"/>
    </source>
</evidence>
<dbReference type="GO" id="GO:0035925">
    <property type="term" value="F:mRNA 3'-UTR AU-rich region binding"/>
    <property type="evidence" value="ECO:0007669"/>
    <property type="project" value="TreeGrafter"/>
</dbReference>
<dbReference type="EMBL" id="NCWY01000007">
    <property type="protein sequence ID" value="PAK95418.1"/>
    <property type="molecule type" value="Genomic_DNA"/>
</dbReference>
<evidence type="ECO:0000256" key="2">
    <source>
        <dbReference type="ARBA" id="ARBA00023002"/>
    </source>
</evidence>
<dbReference type="Pfam" id="PF13602">
    <property type="entry name" value="ADH_zinc_N_2"/>
    <property type="match status" value="1"/>
</dbReference>
<dbReference type="InterPro" id="IPR020843">
    <property type="entry name" value="ER"/>
</dbReference>
<evidence type="ECO:0000256" key="1">
    <source>
        <dbReference type="ARBA" id="ARBA00022857"/>
    </source>
</evidence>
<dbReference type="SUPFAM" id="SSF51735">
    <property type="entry name" value="NAD(P)-binding Rossmann-fold domains"/>
    <property type="match status" value="1"/>
</dbReference>
<dbReference type="CDD" id="cd05289">
    <property type="entry name" value="MDR_like_2"/>
    <property type="match status" value="1"/>
</dbReference>
<evidence type="ECO:0000313" key="4">
    <source>
        <dbReference type="EMBL" id="PAK95418.1"/>
    </source>
</evidence>
<dbReference type="Gene3D" id="3.90.180.10">
    <property type="entry name" value="Medium-chain alcohol dehydrogenases, catalytic domain"/>
    <property type="match status" value="1"/>
</dbReference>
<evidence type="ECO:0000313" key="5">
    <source>
        <dbReference type="Proteomes" id="UP000216867"/>
    </source>
</evidence>
<keyword evidence="2" id="KW-0560">Oxidoreductase</keyword>
<dbReference type="GO" id="GO:0070402">
    <property type="term" value="F:NADPH binding"/>
    <property type="evidence" value="ECO:0007669"/>
    <property type="project" value="TreeGrafter"/>
</dbReference>
<protein>
    <recommendedName>
        <fullName evidence="3">Enoyl reductase (ER) domain-containing protein</fullName>
    </recommendedName>
</protein>
<proteinExistence type="predicted"/>
<dbReference type="InterPro" id="IPR013154">
    <property type="entry name" value="ADH-like_N"/>
</dbReference>
<sequence length="319" mass="32978">MTTRVQFDRNGDIDELRTAEVEVPETGPGQVRVQVLYAGLNPVDLTILSGGFGPAKGTRGVGMDFSGIVTEVGDGVEDFSPGQLVFGGYPNHSQAETIVIKDPQNRLDPIPKGLGTDVAGGLYIAGRTAIAGIRAIAPAAGETVFVSGASGGVGIIAAQLALGLGARVIGTAGPDNLELLRALGIDAIEYGDGLEDRLAEAAPNGIQAAYSTRGEDEIELLLRLGVPADRINSIAAGGEVAEKFGVHISGEAAAGRGDLAWLGKAIAYGHVYVPIGGVFDLAEVQAAYRFLREGHPAGKVLLKTEPKPFTDAQREFLVG</sequence>
<dbReference type="Gene3D" id="3.40.50.720">
    <property type="entry name" value="NAD(P)-binding Rossmann-like Domain"/>
    <property type="match status" value="1"/>
</dbReference>
<dbReference type="SUPFAM" id="SSF50129">
    <property type="entry name" value="GroES-like"/>
    <property type="match status" value="1"/>
</dbReference>
<dbReference type="InterPro" id="IPR011032">
    <property type="entry name" value="GroES-like_sf"/>
</dbReference>
<dbReference type="InterPro" id="IPR036291">
    <property type="entry name" value="NAD(P)-bd_dom_sf"/>
</dbReference>
<name>A0A269ZC96_9MICO</name>